<evidence type="ECO:0000256" key="3">
    <source>
        <dbReference type="ARBA" id="ARBA00022723"/>
    </source>
</evidence>
<name>A0A9P9EML7_9HYPO</name>
<evidence type="ECO:0000313" key="8">
    <source>
        <dbReference type="Proteomes" id="UP000717696"/>
    </source>
</evidence>
<dbReference type="GO" id="GO:0016705">
    <property type="term" value="F:oxidoreductase activity, acting on paired donors, with incorporation or reduction of molecular oxygen"/>
    <property type="evidence" value="ECO:0007669"/>
    <property type="project" value="InterPro"/>
</dbReference>
<dbReference type="AlphaFoldDB" id="A0A9P9EML7"/>
<keyword evidence="6" id="KW-0812">Transmembrane</keyword>
<dbReference type="InterPro" id="IPR036396">
    <property type="entry name" value="Cyt_P450_sf"/>
</dbReference>
<keyword evidence="3 5" id="KW-0479">Metal-binding</keyword>
<evidence type="ECO:0000256" key="6">
    <source>
        <dbReference type="SAM" id="Phobius"/>
    </source>
</evidence>
<dbReference type="GO" id="GO:0005506">
    <property type="term" value="F:iron ion binding"/>
    <property type="evidence" value="ECO:0007669"/>
    <property type="project" value="InterPro"/>
</dbReference>
<keyword evidence="8" id="KW-1185">Reference proteome</keyword>
<dbReference type="GO" id="GO:0020037">
    <property type="term" value="F:heme binding"/>
    <property type="evidence" value="ECO:0007669"/>
    <property type="project" value="InterPro"/>
</dbReference>
<dbReference type="PRINTS" id="PR00463">
    <property type="entry name" value="EP450I"/>
</dbReference>
<evidence type="ECO:0000256" key="5">
    <source>
        <dbReference type="PIRSR" id="PIRSR602401-1"/>
    </source>
</evidence>
<dbReference type="Pfam" id="PF00067">
    <property type="entry name" value="p450"/>
    <property type="match status" value="1"/>
</dbReference>
<feature type="binding site" description="axial binding residue" evidence="5">
    <location>
        <position position="450"/>
    </location>
    <ligand>
        <name>heme</name>
        <dbReference type="ChEBI" id="CHEBI:30413"/>
    </ligand>
    <ligandPart>
        <name>Fe</name>
        <dbReference type="ChEBI" id="CHEBI:18248"/>
    </ligandPart>
</feature>
<keyword evidence="6" id="KW-0472">Membrane</keyword>
<dbReference type="InterPro" id="IPR002401">
    <property type="entry name" value="Cyt_P450_E_grp-I"/>
</dbReference>
<dbReference type="InterPro" id="IPR050121">
    <property type="entry name" value="Cytochrome_P450_monoxygenase"/>
</dbReference>
<dbReference type="CDD" id="cd11062">
    <property type="entry name" value="CYP58-like"/>
    <property type="match status" value="1"/>
</dbReference>
<comment type="similarity">
    <text evidence="1">Belongs to the cytochrome P450 family.</text>
</comment>
<comment type="cofactor">
    <cofactor evidence="5">
        <name>heme</name>
        <dbReference type="ChEBI" id="CHEBI:30413"/>
    </cofactor>
</comment>
<reference evidence="7" key="1">
    <citation type="journal article" date="2021" name="Nat. Commun.">
        <title>Genetic determinants of endophytism in the Arabidopsis root mycobiome.</title>
        <authorList>
            <person name="Mesny F."/>
            <person name="Miyauchi S."/>
            <person name="Thiergart T."/>
            <person name="Pickel B."/>
            <person name="Atanasova L."/>
            <person name="Karlsson M."/>
            <person name="Huettel B."/>
            <person name="Barry K.W."/>
            <person name="Haridas S."/>
            <person name="Chen C."/>
            <person name="Bauer D."/>
            <person name="Andreopoulos W."/>
            <person name="Pangilinan J."/>
            <person name="LaButti K."/>
            <person name="Riley R."/>
            <person name="Lipzen A."/>
            <person name="Clum A."/>
            <person name="Drula E."/>
            <person name="Henrissat B."/>
            <person name="Kohler A."/>
            <person name="Grigoriev I.V."/>
            <person name="Martin F.M."/>
            <person name="Hacquard S."/>
        </authorList>
    </citation>
    <scope>NUCLEOTIDE SEQUENCE</scope>
    <source>
        <strain evidence="7">MPI-CAGE-AT-0021</strain>
    </source>
</reference>
<gene>
    <name evidence="7" type="ORF">B0J13DRAFT_596793</name>
</gene>
<accession>A0A9P9EML7</accession>
<dbReference type="PANTHER" id="PTHR24305:SF166">
    <property type="entry name" value="CYTOCHROME P450 12A4, MITOCHONDRIAL-RELATED"/>
    <property type="match status" value="1"/>
</dbReference>
<evidence type="ECO:0000256" key="4">
    <source>
        <dbReference type="ARBA" id="ARBA00023004"/>
    </source>
</evidence>
<dbReference type="OrthoDB" id="3945418at2759"/>
<dbReference type="PANTHER" id="PTHR24305">
    <property type="entry name" value="CYTOCHROME P450"/>
    <property type="match status" value="1"/>
</dbReference>
<dbReference type="SUPFAM" id="SSF48264">
    <property type="entry name" value="Cytochrome P450"/>
    <property type="match status" value="1"/>
</dbReference>
<sequence length="528" mass="59310">MFDILNQLMMTFIFVASTALLVVSSFHILKLYLHAHRSRLSAIPSAGIGAPYSRLLWAFPREYRGTLTLDLPTLHKKLGPLIQIGPGEVSFYSLDVYDTIHKVHSGYQKDPRVYGQFVQDGHPALFSITNPQEHSSRRRLMGQLFSRSKMPNLEALMLHHVHALVNALVKQNEAIDISSACRALEADIISNFSFGKQINAIDTWTRGNELAMVSKNDEKATRMPMLSTFPAACEVWEQLETLVYRMTGLRSPYRHALDEFDDWTRSSWKAAVDFAKPSGSLFPNLIQVLVSSGLHPETALSEAKENLGPGTDTTSGSLAHIVFALGWNPLYQDELYQDLLKVGFSTNMTALENIPRLRACVKEGIRWAGTAAAMLPRVVPNGGAELFGKQIPEGTVLTSSPIWYLRDEEAFPKPELFDPYRWIEADGSGFSEDSLRDQYYIPFSKGTNSCMGVHFSYYELYLSVSQLVQHFRFRSLGSNGAPVSRNPSTQWQLVSMPARKEWVAAVLDSRLLVEFEKRHQTDGVDSQL</sequence>
<keyword evidence="6" id="KW-1133">Transmembrane helix</keyword>
<organism evidence="7 8">
    <name type="scientific">Dactylonectria estremocensis</name>
    <dbReference type="NCBI Taxonomy" id="1079267"/>
    <lineage>
        <taxon>Eukaryota</taxon>
        <taxon>Fungi</taxon>
        <taxon>Dikarya</taxon>
        <taxon>Ascomycota</taxon>
        <taxon>Pezizomycotina</taxon>
        <taxon>Sordariomycetes</taxon>
        <taxon>Hypocreomycetidae</taxon>
        <taxon>Hypocreales</taxon>
        <taxon>Nectriaceae</taxon>
        <taxon>Dactylonectria</taxon>
    </lineage>
</organism>
<keyword evidence="4 5" id="KW-0408">Iron</keyword>
<dbReference type="Proteomes" id="UP000717696">
    <property type="component" value="Unassembled WGS sequence"/>
</dbReference>
<dbReference type="GO" id="GO:0004497">
    <property type="term" value="F:monooxygenase activity"/>
    <property type="evidence" value="ECO:0007669"/>
    <property type="project" value="InterPro"/>
</dbReference>
<keyword evidence="2 5" id="KW-0349">Heme</keyword>
<evidence type="ECO:0000256" key="2">
    <source>
        <dbReference type="ARBA" id="ARBA00022617"/>
    </source>
</evidence>
<proteinExistence type="inferred from homology"/>
<dbReference type="InterPro" id="IPR001128">
    <property type="entry name" value="Cyt_P450"/>
</dbReference>
<feature type="transmembrane region" description="Helical" evidence="6">
    <location>
        <begin position="12"/>
        <end position="33"/>
    </location>
</feature>
<protein>
    <submittedName>
        <fullName evidence="7">Benzoate 4-monooxygenase cytochrome p450</fullName>
    </submittedName>
</protein>
<comment type="caution">
    <text evidence="7">The sequence shown here is derived from an EMBL/GenBank/DDBJ whole genome shotgun (WGS) entry which is preliminary data.</text>
</comment>
<evidence type="ECO:0000256" key="1">
    <source>
        <dbReference type="ARBA" id="ARBA00010617"/>
    </source>
</evidence>
<evidence type="ECO:0000313" key="7">
    <source>
        <dbReference type="EMBL" id="KAH7139796.1"/>
    </source>
</evidence>
<dbReference type="Gene3D" id="1.10.630.10">
    <property type="entry name" value="Cytochrome P450"/>
    <property type="match status" value="1"/>
</dbReference>
<dbReference type="EMBL" id="JAGMUU010000014">
    <property type="protein sequence ID" value="KAH7139796.1"/>
    <property type="molecule type" value="Genomic_DNA"/>
</dbReference>